<evidence type="ECO:0000313" key="3">
    <source>
        <dbReference type="EnsemblPlants" id="Kaladp0864s0008.1.v1.1"/>
    </source>
</evidence>
<name>A0A7N0VIA9_KALFE</name>
<evidence type="ECO:0000313" key="4">
    <source>
        <dbReference type="Proteomes" id="UP000594263"/>
    </source>
</evidence>
<dbReference type="AlphaFoldDB" id="A0A7N0VIA9"/>
<dbReference type="GO" id="GO:0009755">
    <property type="term" value="P:hormone-mediated signaling pathway"/>
    <property type="evidence" value="ECO:0007669"/>
    <property type="project" value="TreeGrafter"/>
</dbReference>
<dbReference type="Proteomes" id="UP000594263">
    <property type="component" value="Unplaced"/>
</dbReference>
<dbReference type="Pfam" id="PF03195">
    <property type="entry name" value="LOB"/>
    <property type="match status" value="1"/>
</dbReference>
<dbReference type="PANTHER" id="PTHR31529:SF23">
    <property type="entry name" value="LOB DOMAIN-CONTAINING PROTEIN 16"/>
    <property type="match status" value="1"/>
</dbReference>
<dbReference type="EnsemblPlants" id="Kaladp0864s0008.1.v1.1">
    <property type="protein sequence ID" value="Kaladp0864s0008.1.v1.1"/>
    <property type="gene ID" value="Kaladp0864s0008.v1.1"/>
</dbReference>
<keyword evidence="4" id="KW-1185">Reference proteome</keyword>
<dbReference type="PROSITE" id="PS50891">
    <property type="entry name" value="LOB"/>
    <property type="match status" value="1"/>
</dbReference>
<proteinExistence type="inferred from homology"/>
<sequence length="218" mass="24073">MTGSSSPCGACKFLRRKCLKGCVFAPYFCHEQGASQFAAIHKVFGASNVSKLLAHLPVSDRSEAALTISYEAQARVHDPVYGCISHIFALQQQVVNLQAQLAYLKQQGGQGQFNGTNSSTNPNWCHQLPGNNPILHHQNQQTQVFNQTNLTHLMNMASMESSENSISSRQNQVVDPYSCSYDETNSQTLDEIDERKWGFEDADDLRSVAFRGGGLCPK</sequence>
<protein>
    <recommendedName>
        <fullName evidence="2">LOB domain-containing protein</fullName>
    </recommendedName>
</protein>
<dbReference type="InterPro" id="IPR004883">
    <property type="entry name" value="LOB"/>
</dbReference>
<organism evidence="3 4">
    <name type="scientific">Kalanchoe fedtschenkoi</name>
    <name type="common">Lavender scallops</name>
    <name type="synonym">South American air plant</name>
    <dbReference type="NCBI Taxonomy" id="63787"/>
    <lineage>
        <taxon>Eukaryota</taxon>
        <taxon>Viridiplantae</taxon>
        <taxon>Streptophyta</taxon>
        <taxon>Embryophyta</taxon>
        <taxon>Tracheophyta</taxon>
        <taxon>Spermatophyta</taxon>
        <taxon>Magnoliopsida</taxon>
        <taxon>eudicotyledons</taxon>
        <taxon>Gunneridae</taxon>
        <taxon>Pentapetalae</taxon>
        <taxon>Saxifragales</taxon>
        <taxon>Crassulaceae</taxon>
        <taxon>Kalanchoe</taxon>
    </lineage>
</organism>
<dbReference type="GO" id="GO:0005634">
    <property type="term" value="C:nucleus"/>
    <property type="evidence" value="ECO:0007669"/>
    <property type="project" value="TreeGrafter"/>
</dbReference>
<reference evidence="3" key="1">
    <citation type="submission" date="2021-01" db="UniProtKB">
        <authorList>
            <consortium name="EnsemblPlants"/>
        </authorList>
    </citation>
    <scope>IDENTIFICATION</scope>
</reference>
<evidence type="ECO:0000259" key="2">
    <source>
        <dbReference type="PROSITE" id="PS50891"/>
    </source>
</evidence>
<accession>A0A7N0VIA9</accession>
<dbReference type="GO" id="GO:0045893">
    <property type="term" value="P:positive regulation of DNA-templated transcription"/>
    <property type="evidence" value="ECO:0007669"/>
    <property type="project" value="TreeGrafter"/>
</dbReference>
<feature type="domain" description="LOB" evidence="2">
    <location>
        <begin position="6"/>
        <end position="108"/>
    </location>
</feature>
<dbReference type="PANTHER" id="PTHR31529">
    <property type="entry name" value="LOB DOMAIN CONTAINING PROTEIN"/>
    <property type="match status" value="1"/>
</dbReference>
<evidence type="ECO:0000256" key="1">
    <source>
        <dbReference type="ARBA" id="ARBA00005474"/>
    </source>
</evidence>
<dbReference type="OMA" id="GCISHIF"/>
<dbReference type="Gramene" id="Kaladp0864s0008.1.v1.1">
    <property type="protein sequence ID" value="Kaladp0864s0008.1.v1.1"/>
    <property type="gene ID" value="Kaladp0864s0008.v1.1"/>
</dbReference>
<comment type="similarity">
    <text evidence="1">Belongs to the LOB domain-containing protein family.</text>
</comment>